<accession>A0A4Z0C4D7</accession>
<dbReference type="AlphaFoldDB" id="A0A4Z0C4D7"/>
<reference evidence="1 2" key="1">
    <citation type="submission" date="2019-03" db="EMBL/GenBank/DDBJ databases">
        <title>Ramlibacter henchirensis DSM 14656, whole genome shotgun sequence.</title>
        <authorList>
            <person name="Zhang X."/>
            <person name="Feng G."/>
            <person name="Zhu H."/>
        </authorList>
    </citation>
    <scope>NUCLEOTIDE SEQUENCE [LARGE SCALE GENOMIC DNA]</scope>
    <source>
        <strain evidence="1 2">DSM 14656</strain>
    </source>
</reference>
<dbReference type="EMBL" id="SMLM01000001">
    <property type="protein sequence ID" value="TFZ06121.1"/>
    <property type="molecule type" value="Genomic_DNA"/>
</dbReference>
<protein>
    <submittedName>
        <fullName evidence="1">Uncharacterized protein</fullName>
    </submittedName>
</protein>
<evidence type="ECO:0000313" key="2">
    <source>
        <dbReference type="Proteomes" id="UP000298180"/>
    </source>
</evidence>
<evidence type="ECO:0000313" key="1">
    <source>
        <dbReference type="EMBL" id="TFZ06121.1"/>
    </source>
</evidence>
<dbReference type="RefSeq" id="WP_135262207.1">
    <property type="nucleotide sequence ID" value="NZ_SMLM01000001.1"/>
</dbReference>
<sequence>MTTLAPVNAMTDDASLEMLCGEVATVRAEEGVALRRAMSLRAVGSAGDVRDAMRHVDTLHSRLASLELQLRKLRQA</sequence>
<name>A0A4Z0C4D7_9BURK</name>
<gene>
    <name evidence="1" type="ORF">EZ313_05620</name>
</gene>
<proteinExistence type="predicted"/>
<keyword evidence="2" id="KW-1185">Reference proteome</keyword>
<organism evidence="1 2">
    <name type="scientific">Ramlibacter henchirensis</name>
    <dbReference type="NCBI Taxonomy" id="204072"/>
    <lineage>
        <taxon>Bacteria</taxon>
        <taxon>Pseudomonadati</taxon>
        <taxon>Pseudomonadota</taxon>
        <taxon>Betaproteobacteria</taxon>
        <taxon>Burkholderiales</taxon>
        <taxon>Comamonadaceae</taxon>
        <taxon>Ramlibacter</taxon>
    </lineage>
</organism>
<comment type="caution">
    <text evidence="1">The sequence shown here is derived from an EMBL/GenBank/DDBJ whole genome shotgun (WGS) entry which is preliminary data.</text>
</comment>
<dbReference type="Proteomes" id="UP000298180">
    <property type="component" value="Unassembled WGS sequence"/>
</dbReference>